<dbReference type="InterPro" id="IPR019734">
    <property type="entry name" value="TPR_rpt"/>
</dbReference>
<sequence length="394" mass="45197">MNCKAFLSQKQLPISFWKKQTFIDRLSSRFSGLTELREYREDESFGITHIFIRVGLSVGGHLLAGILTVGIANLVVETNIGNTLCKDGDFSKAREYFNNAYRNSEDDHQGHFFRERRDQVDKDLKEHHLKEQIMIQKHEAGEFPEKVIEHISPTKLKSPDEYLIQDSTNSNQIVSNNVTSLAPPTAKCNCSINSSEVESQPNVITEKSEILLEQDARSFHQGKFSPTKDNFHQAVQEDSRGPPKQLIFQKMQHKSHIKQTDKSVNKEADQLYSDGLVYFKKGQYITAKTCFQNALQKCASSCPNDEFIKMKAAAENCIKKDEANKQQNETAEVCYRLGMGHIWRDEFANAKTCFEDAYLKCTADYVNKPLFYEKQLDAESGIRKQEQQKWQNRA</sequence>
<dbReference type="EMBL" id="CAJVCH010182532">
    <property type="protein sequence ID" value="CAG7729674.1"/>
    <property type="molecule type" value="Genomic_DNA"/>
</dbReference>
<gene>
    <name evidence="1" type="ORF">AFUS01_LOCUS18372</name>
</gene>
<evidence type="ECO:0000313" key="2">
    <source>
        <dbReference type="Proteomes" id="UP000708208"/>
    </source>
</evidence>
<organism evidence="1 2">
    <name type="scientific">Allacma fusca</name>
    <dbReference type="NCBI Taxonomy" id="39272"/>
    <lineage>
        <taxon>Eukaryota</taxon>
        <taxon>Metazoa</taxon>
        <taxon>Ecdysozoa</taxon>
        <taxon>Arthropoda</taxon>
        <taxon>Hexapoda</taxon>
        <taxon>Collembola</taxon>
        <taxon>Symphypleona</taxon>
        <taxon>Sminthuridae</taxon>
        <taxon>Allacma</taxon>
    </lineage>
</organism>
<comment type="caution">
    <text evidence="1">The sequence shown here is derived from an EMBL/GenBank/DDBJ whole genome shotgun (WGS) entry which is preliminary data.</text>
</comment>
<keyword evidence="2" id="KW-1185">Reference proteome</keyword>
<dbReference type="AlphaFoldDB" id="A0A8J2K1Y3"/>
<reference evidence="1" key="1">
    <citation type="submission" date="2021-06" db="EMBL/GenBank/DDBJ databases">
        <authorList>
            <person name="Hodson N. C."/>
            <person name="Mongue J. A."/>
            <person name="Jaron S. K."/>
        </authorList>
    </citation>
    <scope>NUCLEOTIDE SEQUENCE</scope>
</reference>
<name>A0A8J2K1Y3_9HEXA</name>
<protein>
    <submittedName>
        <fullName evidence="1">Uncharacterized protein</fullName>
    </submittedName>
</protein>
<feature type="non-terminal residue" evidence="1">
    <location>
        <position position="394"/>
    </location>
</feature>
<dbReference type="Proteomes" id="UP000708208">
    <property type="component" value="Unassembled WGS sequence"/>
</dbReference>
<dbReference type="SMART" id="SM00028">
    <property type="entry name" value="TPR"/>
    <property type="match status" value="3"/>
</dbReference>
<evidence type="ECO:0000313" key="1">
    <source>
        <dbReference type="EMBL" id="CAG7729674.1"/>
    </source>
</evidence>
<proteinExistence type="predicted"/>
<accession>A0A8J2K1Y3</accession>